<dbReference type="AlphaFoldDB" id="A0A2D1U0Q0"/>
<evidence type="ECO:0000313" key="4">
    <source>
        <dbReference type="Proteomes" id="UP000223749"/>
    </source>
</evidence>
<feature type="signal peptide" evidence="1">
    <location>
        <begin position="1"/>
        <end position="20"/>
    </location>
</feature>
<proteinExistence type="predicted"/>
<keyword evidence="3" id="KW-0378">Hydrolase</keyword>
<evidence type="ECO:0000259" key="2">
    <source>
        <dbReference type="Pfam" id="PF06439"/>
    </source>
</evidence>
<feature type="domain" description="3-keto-alpha-glucoside-1,2-lyase/3-keto-2-hydroxy-glucal hydratase" evidence="2">
    <location>
        <begin position="34"/>
        <end position="236"/>
    </location>
</feature>
<dbReference type="Proteomes" id="UP000223749">
    <property type="component" value="Chromosome"/>
</dbReference>
<organism evidence="3 4">
    <name type="scientific">Pedobacter ginsengisoli</name>
    <dbReference type="NCBI Taxonomy" id="363852"/>
    <lineage>
        <taxon>Bacteria</taxon>
        <taxon>Pseudomonadati</taxon>
        <taxon>Bacteroidota</taxon>
        <taxon>Sphingobacteriia</taxon>
        <taxon>Sphingobacteriales</taxon>
        <taxon>Sphingobacteriaceae</taxon>
        <taxon>Pedobacter</taxon>
    </lineage>
</organism>
<keyword evidence="4" id="KW-1185">Reference proteome</keyword>
<dbReference type="GO" id="GO:0016787">
    <property type="term" value="F:hydrolase activity"/>
    <property type="evidence" value="ECO:0007669"/>
    <property type="project" value="UniProtKB-KW"/>
</dbReference>
<dbReference type="EMBL" id="CP024091">
    <property type="protein sequence ID" value="ATP55171.1"/>
    <property type="molecule type" value="Genomic_DNA"/>
</dbReference>
<evidence type="ECO:0000313" key="3">
    <source>
        <dbReference type="EMBL" id="ATP55171.1"/>
    </source>
</evidence>
<gene>
    <name evidence="3" type="ORF">CPT03_01165</name>
</gene>
<dbReference type="OrthoDB" id="9806233at2"/>
<evidence type="ECO:0000256" key="1">
    <source>
        <dbReference type="SAM" id="SignalP"/>
    </source>
</evidence>
<sequence>MKRKLIVLAASAFLFTTAMAQTPNTLSKEEKKAGWKLLFDGKTTKGWHTYLKKEAGAKWEVKDGAIVFNPTLSTGGGDLVTDGIYENYELNLEWKISKGGNSGIIFDIQEDPKYGATYLTGPEMQVLDNIDASDNKKENHLAGCLYDMSGDATVSKPVPVGEWNKVKLIQNKGHLTFWLNGIKTFEGQIGSDQWNQMVANSKFKNKEFSDFAKVAKGKIALQEHPGSSQWRNIKIRTL</sequence>
<accession>A0A2D1U0Q0</accession>
<keyword evidence="1" id="KW-0732">Signal</keyword>
<dbReference type="InterPro" id="IPR010496">
    <property type="entry name" value="AL/BT2_dom"/>
</dbReference>
<feature type="chain" id="PRO_5013884420" evidence="1">
    <location>
        <begin position="21"/>
        <end position="238"/>
    </location>
</feature>
<dbReference type="KEGG" id="pgs:CPT03_01165"/>
<dbReference type="Gene3D" id="2.60.120.560">
    <property type="entry name" value="Exo-inulinase, domain 1"/>
    <property type="match status" value="1"/>
</dbReference>
<reference evidence="3 4" key="1">
    <citation type="submission" date="2017-10" db="EMBL/GenBank/DDBJ databases">
        <title>Whole genome of Pedobacter ginsengisoli T01R-27 isolated from tomato rhizosphere.</title>
        <authorList>
            <person name="Weon H.-Y."/>
            <person name="Lee S.A."/>
            <person name="Sang M.K."/>
            <person name="Song J."/>
        </authorList>
    </citation>
    <scope>NUCLEOTIDE SEQUENCE [LARGE SCALE GENOMIC DNA]</scope>
    <source>
        <strain evidence="3 4">T01R-27</strain>
    </source>
</reference>
<dbReference type="RefSeq" id="WP_099437125.1">
    <property type="nucleotide sequence ID" value="NZ_CP024091.1"/>
</dbReference>
<name>A0A2D1U0Q0_9SPHI</name>
<dbReference type="Pfam" id="PF06439">
    <property type="entry name" value="3keto-disac_hyd"/>
    <property type="match status" value="1"/>
</dbReference>
<protein>
    <submittedName>
        <fullName evidence="3">Glycosyl hydrolase</fullName>
    </submittedName>
</protein>